<feature type="compositionally biased region" description="Low complexity" evidence="1">
    <location>
        <begin position="108"/>
        <end position="117"/>
    </location>
</feature>
<organism evidence="2 3">
    <name type="scientific">Daphnia magna</name>
    <dbReference type="NCBI Taxonomy" id="35525"/>
    <lineage>
        <taxon>Eukaryota</taxon>
        <taxon>Metazoa</taxon>
        <taxon>Ecdysozoa</taxon>
        <taxon>Arthropoda</taxon>
        <taxon>Crustacea</taxon>
        <taxon>Branchiopoda</taxon>
        <taxon>Diplostraca</taxon>
        <taxon>Cladocera</taxon>
        <taxon>Anomopoda</taxon>
        <taxon>Daphniidae</taxon>
        <taxon>Daphnia</taxon>
    </lineage>
</organism>
<keyword evidence="3" id="KW-1185">Reference proteome</keyword>
<feature type="compositionally biased region" description="Polar residues" evidence="1">
    <location>
        <begin position="85"/>
        <end position="97"/>
    </location>
</feature>
<feature type="region of interest" description="Disordered" evidence="1">
    <location>
        <begin position="183"/>
        <end position="229"/>
    </location>
</feature>
<gene>
    <name evidence="2" type="ORF">OUZ56_033868</name>
</gene>
<dbReference type="EMBL" id="JAOYFB010000067">
    <property type="protein sequence ID" value="KAK4045831.1"/>
    <property type="molecule type" value="Genomic_DNA"/>
</dbReference>
<sequence>MPEGRQRDKARRTKRRITAARERDEAIQIQLANLEEQENFNSSHGSDSDQIDETPRLAIDSLIPAASPRHPSSQNHLLEQHEEQSITPLPNLSSLNERSVVYRPESPPSSTSTPERSVVYRPESPVSSTSDRSVVCRPESSPHYFFSSTPERSVVYRPESPSPLLSLIRPAQQYSAVQLPELLASLTPTPTHEKTPEKKSLERQAREVSRSMSSAIRHRKTKRRETAFY</sequence>
<feature type="region of interest" description="Disordered" evidence="1">
    <location>
        <begin position="1"/>
        <end position="161"/>
    </location>
</feature>
<comment type="caution">
    <text evidence="2">The sequence shown here is derived from an EMBL/GenBank/DDBJ whole genome shotgun (WGS) entry which is preliminary data.</text>
</comment>
<feature type="compositionally biased region" description="Basic residues" evidence="1">
    <location>
        <begin position="8"/>
        <end position="18"/>
    </location>
</feature>
<protein>
    <submittedName>
        <fullName evidence="2">Uncharacterized protein</fullName>
    </submittedName>
</protein>
<evidence type="ECO:0000313" key="3">
    <source>
        <dbReference type="Proteomes" id="UP001234178"/>
    </source>
</evidence>
<proteinExistence type="predicted"/>
<accession>A0ABR0BB73</accession>
<evidence type="ECO:0000256" key="1">
    <source>
        <dbReference type="SAM" id="MobiDB-lite"/>
    </source>
</evidence>
<feature type="compositionally biased region" description="Basic and acidic residues" evidence="1">
    <location>
        <begin position="191"/>
        <end position="209"/>
    </location>
</feature>
<reference evidence="2 3" key="1">
    <citation type="journal article" date="2023" name="Nucleic Acids Res.">
        <title>The hologenome of Daphnia magna reveals possible DNA methylation and microbiome-mediated evolution of the host genome.</title>
        <authorList>
            <person name="Chaturvedi A."/>
            <person name="Li X."/>
            <person name="Dhandapani V."/>
            <person name="Marshall H."/>
            <person name="Kissane S."/>
            <person name="Cuenca-Cambronero M."/>
            <person name="Asole G."/>
            <person name="Calvet F."/>
            <person name="Ruiz-Romero M."/>
            <person name="Marangio P."/>
            <person name="Guigo R."/>
            <person name="Rago D."/>
            <person name="Mirbahai L."/>
            <person name="Eastwood N."/>
            <person name="Colbourne J.K."/>
            <person name="Zhou J."/>
            <person name="Mallon E."/>
            <person name="Orsini L."/>
        </authorList>
    </citation>
    <scope>NUCLEOTIDE SEQUENCE [LARGE SCALE GENOMIC DNA]</scope>
    <source>
        <strain evidence="2">LRV0_1</strain>
    </source>
</reference>
<dbReference type="Proteomes" id="UP001234178">
    <property type="component" value="Unassembled WGS sequence"/>
</dbReference>
<evidence type="ECO:0000313" key="2">
    <source>
        <dbReference type="EMBL" id="KAK4045831.1"/>
    </source>
</evidence>
<name>A0ABR0BB73_9CRUS</name>